<reference evidence="1 2" key="1">
    <citation type="submission" date="2019-02" db="EMBL/GenBank/DDBJ databases">
        <title>Deep-cultivation of Planctomycetes and their phenomic and genomic characterization uncovers novel biology.</title>
        <authorList>
            <person name="Wiegand S."/>
            <person name="Jogler M."/>
            <person name="Boedeker C."/>
            <person name="Pinto D."/>
            <person name="Vollmers J."/>
            <person name="Rivas-Marin E."/>
            <person name="Kohn T."/>
            <person name="Peeters S.H."/>
            <person name="Heuer A."/>
            <person name="Rast P."/>
            <person name="Oberbeckmann S."/>
            <person name="Bunk B."/>
            <person name="Jeske O."/>
            <person name="Meyerdierks A."/>
            <person name="Storesund J.E."/>
            <person name="Kallscheuer N."/>
            <person name="Luecker S."/>
            <person name="Lage O.M."/>
            <person name="Pohl T."/>
            <person name="Merkel B.J."/>
            <person name="Hornburger P."/>
            <person name="Mueller R.-W."/>
            <person name="Bruemmer F."/>
            <person name="Labrenz M."/>
            <person name="Spormann A.M."/>
            <person name="Op Den Camp H."/>
            <person name="Overmann J."/>
            <person name="Amann R."/>
            <person name="Jetten M.S.M."/>
            <person name="Mascher T."/>
            <person name="Medema M.H."/>
            <person name="Devos D.P."/>
            <person name="Kaster A.-K."/>
            <person name="Ovreas L."/>
            <person name="Rohde M."/>
            <person name="Galperin M.Y."/>
            <person name="Jogler C."/>
        </authorList>
    </citation>
    <scope>NUCLEOTIDE SEQUENCE [LARGE SCALE GENOMIC DNA]</scope>
    <source>
        <strain evidence="1 2">CA13</strain>
    </source>
</reference>
<comment type="caution">
    <text evidence="1">The sequence shown here is derived from an EMBL/GenBank/DDBJ whole genome shotgun (WGS) entry which is preliminary data.</text>
</comment>
<proteinExistence type="predicted"/>
<organism evidence="1 2">
    <name type="scientific">Novipirellula herctigrandis</name>
    <dbReference type="NCBI Taxonomy" id="2527986"/>
    <lineage>
        <taxon>Bacteria</taxon>
        <taxon>Pseudomonadati</taxon>
        <taxon>Planctomycetota</taxon>
        <taxon>Planctomycetia</taxon>
        <taxon>Pirellulales</taxon>
        <taxon>Pirellulaceae</taxon>
        <taxon>Novipirellula</taxon>
    </lineage>
</organism>
<sequence length="85" mass="9646">MGEIQRLGYTRTAKTATRQMDEVRCVSCFKMSRMKNRDPVLRIAVDELVWTRLLPSEVGECLVRIGHAVCVFAFRVSRAFLLVGG</sequence>
<evidence type="ECO:0000313" key="1">
    <source>
        <dbReference type="EMBL" id="TWT80703.1"/>
    </source>
</evidence>
<protein>
    <submittedName>
        <fullName evidence="1">Uncharacterized protein</fullName>
    </submittedName>
</protein>
<dbReference type="Proteomes" id="UP000315010">
    <property type="component" value="Unassembled WGS sequence"/>
</dbReference>
<keyword evidence="2" id="KW-1185">Reference proteome</keyword>
<gene>
    <name evidence="1" type="ORF">CA13_21490</name>
</gene>
<name>A0A5C5Z269_9BACT</name>
<dbReference type="AlphaFoldDB" id="A0A5C5Z269"/>
<evidence type="ECO:0000313" key="2">
    <source>
        <dbReference type="Proteomes" id="UP000315010"/>
    </source>
</evidence>
<dbReference type="EMBL" id="SJPJ01000001">
    <property type="protein sequence ID" value="TWT80703.1"/>
    <property type="molecule type" value="Genomic_DNA"/>
</dbReference>
<accession>A0A5C5Z269</accession>